<feature type="compositionally biased region" description="Basic residues" evidence="1">
    <location>
        <begin position="26"/>
        <end position="36"/>
    </location>
</feature>
<feature type="compositionally biased region" description="Basic and acidic residues" evidence="1">
    <location>
        <begin position="13"/>
        <end position="25"/>
    </location>
</feature>
<dbReference type="AlphaFoldDB" id="A0AAJ0U6H5"/>
<protein>
    <submittedName>
        <fullName evidence="2">Uncharacterized protein</fullName>
    </submittedName>
</protein>
<name>A0AAJ0U6H5_9GAMM</name>
<dbReference type="Proteomes" id="UP001296776">
    <property type="component" value="Unassembled WGS sequence"/>
</dbReference>
<dbReference type="EMBL" id="NRSJ01000036">
    <property type="protein sequence ID" value="MBK1706184.1"/>
    <property type="molecule type" value="Genomic_DNA"/>
</dbReference>
<gene>
    <name evidence="2" type="ORF">CKO40_16915</name>
</gene>
<feature type="region of interest" description="Disordered" evidence="1">
    <location>
        <begin position="1"/>
        <end position="63"/>
    </location>
</feature>
<proteinExistence type="predicted"/>
<evidence type="ECO:0000313" key="2">
    <source>
        <dbReference type="EMBL" id="MBK1706184.1"/>
    </source>
</evidence>
<reference evidence="2" key="2">
    <citation type="journal article" date="2020" name="Microorganisms">
        <title>Osmotic Adaptation and Compatible Solute Biosynthesis of Phototrophic Bacteria as Revealed from Genome Analyses.</title>
        <authorList>
            <person name="Imhoff J.F."/>
            <person name="Rahn T."/>
            <person name="Kunzel S."/>
            <person name="Keller A."/>
            <person name="Neulinger S.C."/>
        </authorList>
    </citation>
    <scope>NUCLEOTIDE SEQUENCE</scope>
    <source>
        <strain evidence="2">DSM 11080</strain>
    </source>
</reference>
<comment type="caution">
    <text evidence="2">The sequence shown here is derived from an EMBL/GenBank/DDBJ whole genome shotgun (WGS) entry which is preliminary data.</text>
</comment>
<keyword evidence="3" id="KW-1185">Reference proteome</keyword>
<evidence type="ECO:0000313" key="3">
    <source>
        <dbReference type="Proteomes" id="UP001296776"/>
    </source>
</evidence>
<organism evidence="2 3">
    <name type="scientific">Halochromatium glycolicum</name>
    <dbReference type="NCBI Taxonomy" id="85075"/>
    <lineage>
        <taxon>Bacteria</taxon>
        <taxon>Pseudomonadati</taxon>
        <taxon>Pseudomonadota</taxon>
        <taxon>Gammaproteobacteria</taxon>
        <taxon>Chromatiales</taxon>
        <taxon>Chromatiaceae</taxon>
        <taxon>Halochromatium</taxon>
    </lineage>
</organism>
<evidence type="ECO:0000256" key="1">
    <source>
        <dbReference type="SAM" id="MobiDB-lite"/>
    </source>
</evidence>
<sequence length="63" mass="6952">MAILDQTPGSDAGIRRRDQARDQTLRSRRRIRRRNQLHGPSNGVPSGTFGHMTKRGSGLIAGL</sequence>
<reference evidence="2" key="1">
    <citation type="submission" date="2017-08" db="EMBL/GenBank/DDBJ databases">
        <authorList>
            <person name="Imhoff J.F."/>
            <person name="Rahn T."/>
            <person name="Kuenzel S."/>
            <person name="Neulinger S.C."/>
        </authorList>
    </citation>
    <scope>NUCLEOTIDE SEQUENCE</scope>
    <source>
        <strain evidence="2">DSM 11080</strain>
    </source>
</reference>
<accession>A0AAJ0U6H5</accession>